<feature type="compositionally biased region" description="Polar residues" evidence="1">
    <location>
        <begin position="81"/>
        <end position="110"/>
    </location>
</feature>
<organism evidence="2 3">
    <name type="scientific">Trifolium subterraneum</name>
    <name type="common">Subterranean clover</name>
    <dbReference type="NCBI Taxonomy" id="3900"/>
    <lineage>
        <taxon>Eukaryota</taxon>
        <taxon>Viridiplantae</taxon>
        <taxon>Streptophyta</taxon>
        <taxon>Embryophyta</taxon>
        <taxon>Tracheophyta</taxon>
        <taxon>Spermatophyta</taxon>
        <taxon>Magnoliopsida</taxon>
        <taxon>eudicotyledons</taxon>
        <taxon>Gunneridae</taxon>
        <taxon>Pentapetalae</taxon>
        <taxon>rosids</taxon>
        <taxon>fabids</taxon>
        <taxon>Fabales</taxon>
        <taxon>Fabaceae</taxon>
        <taxon>Papilionoideae</taxon>
        <taxon>50 kb inversion clade</taxon>
        <taxon>NPAAA clade</taxon>
        <taxon>Hologalegina</taxon>
        <taxon>IRL clade</taxon>
        <taxon>Trifolieae</taxon>
        <taxon>Trifolium</taxon>
    </lineage>
</organism>
<keyword evidence="3" id="KW-1185">Reference proteome</keyword>
<proteinExistence type="predicted"/>
<feature type="region of interest" description="Disordered" evidence="1">
    <location>
        <begin position="205"/>
        <end position="236"/>
    </location>
</feature>
<evidence type="ECO:0000313" key="3">
    <source>
        <dbReference type="Proteomes" id="UP000242715"/>
    </source>
</evidence>
<name>A0A2Z6MGT9_TRISU</name>
<dbReference type="OrthoDB" id="1441768at2759"/>
<evidence type="ECO:0000256" key="1">
    <source>
        <dbReference type="SAM" id="MobiDB-lite"/>
    </source>
</evidence>
<gene>
    <name evidence="2" type="ORF">TSUD_214570</name>
</gene>
<feature type="region of interest" description="Disordered" evidence="1">
    <location>
        <begin position="1"/>
        <end position="111"/>
    </location>
</feature>
<dbReference type="EMBL" id="DF973444">
    <property type="protein sequence ID" value="GAU31021.1"/>
    <property type="molecule type" value="Genomic_DNA"/>
</dbReference>
<protein>
    <submittedName>
        <fullName evidence="2">Uncharacterized protein</fullName>
    </submittedName>
</protein>
<reference evidence="3" key="1">
    <citation type="journal article" date="2017" name="Front. Plant Sci.">
        <title>Climate Clever Clovers: New Paradigm to Reduce the Environmental Footprint of Ruminants by Breeding Low Methanogenic Forages Utilizing Haplotype Variation.</title>
        <authorList>
            <person name="Kaur P."/>
            <person name="Appels R."/>
            <person name="Bayer P.E."/>
            <person name="Keeble-Gagnere G."/>
            <person name="Wang J."/>
            <person name="Hirakawa H."/>
            <person name="Shirasawa K."/>
            <person name="Vercoe P."/>
            <person name="Stefanova K."/>
            <person name="Durmic Z."/>
            <person name="Nichols P."/>
            <person name="Revell C."/>
            <person name="Isobe S.N."/>
            <person name="Edwards D."/>
            <person name="Erskine W."/>
        </authorList>
    </citation>
    <scope>NUCLEOTIDE SEQUENCE [LARGE SCALE GENOMIC DNA]</scope>
    <source>
        <strain evidence="3">cv. Daliak</strain>
    </source>
</reference>
<feature type="compositionally biased region" description="Basic residues" evidence="1">
    <location>
        <begin position="19"/>
        <end position="39"/>
    </location>
</feature>
<sequence>MAPFLSPGYLKKTPEDHHKKTYGKKGIKHKKTPNKLTRKTRLEPRTLSTTKKNAPEDDHKTVLKSKSKNIKTAAKQRITRQKTPNKLTSKTPLEPGLSSTVKNNVLPGSSSEEDKLWDETVASVKLSFMLKPVQLPPDYDFHDHNQCIAEELGLDYGVPIPACFAKYFDDEAMVPLKVEPSSPSDSDSGTFDPFSWNPYDYESSYDVDSLSPPSDGEVMGLESNDAPIDLGGPMTRSKTKKLDEEWYKQIEEDSKWADSIELPEFIG</sequence>
<dbReference type="AlphaFoldDB" id="A0A2Z6MGT9"/>
<accession>A0A2Z6MGT9</accession>
<dbReference type="Proteomes" id="UP000242715">
    <property type="component" value="Unassembled WGS sequence"/>
</dbReference>
<evidence type="ECO:0000313" key="2">
    <source>
        <dbReference type="EMBL" id="GAU31021.1"/>
    </source>
</evidence>